<sequence>MTHKSLLAFTLLVSPLTSVAAIQITDNFSISGFGSTSIAKTDNSTPLFVNREITDDTCYDCDTTFGLQADLSIIDNLNASVQLVKRPQDKWSDPELEWAYINYEYNQFSVRGGKLRIPLFLVSEYFFVGQAYTWARPPQDVYDSILGFTSFEGVSATWQWDASDEIVVNITPYYGFGNDNKIEFSGSEFNFKSDYMAGLSTEVSGFNYRVHLGYMRSEYQIERLGISMPKETTNIYTLGGEYSYDQWQFMSEIQTDDIQTNWYISAAYNIDDFTPYLVYGESHHRRKSNSVTAGVRYDLTPKISLNAEWQGIYMDQKDYDDFNDGQFVNPPKRYDEDKDVNLYTLMLNFFF</sequence>
<dbReference type="GO" id="GO:0015288">
    <property type="term" value="F:porin activity"/>
    <property type="evidence" value="ECO:0007669"/>
    <property type="project" value="InterPro"/>
</dbReference>
<dbReference type="RefSeq" id="WP_107296931.1">
    <property type="nucleotide sequence ID" value="NZ_PYMB01000001.1"/>
</dbReference>
<comment type="caution">
    <text evidence="3">The sequence shown here is derived from an EMBL/GenBank/DDBJ whole genome shotgun (WGS) entry which is preliminary data.</text>
</comment>
<name>A0A2T3NLI5_9GAMM</name>
<evidence type="ECO:0000313" key="3">
    <source>
        <dbReference type="EMBL" id="PSW16308.1"/>
    </source>
</evidence>
<dbReference type="Gene3D" id="2.40.160.10">
    <property type="entry name" value="Porin"/>
    <property type="match status" value="1"/>
</dbReference>
<feature type="signal peptide" evidence="1">
    <location>
        <begin position="1"/>
        <end position="20"/>
    </location>
</feature>
<protein>
    <recommendedName>
        <fullName evidence="2">Porin domain-containing protein</fullName>
    </recommendedName>
</protein>
<accession>A0A2T3NLI5</accession>
<dbReference type="Pfam" id="PF13609">
    <property type="entry name" value="Porin_4"/>
    <property type="match status" value="1"/>
</dbReference>
<dbReference type="GO" id="GO:0016020">
    <property type="term" value="C:membrane"/>
    <property type="evidence" value="ECO:0007669"/>
    <property type="project" value="InterPro"/>
</dbReference>
<dbReference type="SUPFAM" id="SSF56935">
    <property type="entry name" value="Porins"/>
    <property type="match status" value="1"/>
</dbReference>
<evidence type="ECO:0000313" key="4">
    <source>
        <dbReference type="Proteomes" id="UP000241346"/>
    </source>
</evidence>
<dbReference type="AlphaFoldDB" id="A0A2T3NLI5"/>
<dbReference type="EMBL" id="PYMB01000001">
    <property type="protein sequence ID" value="PSW16308.1"/>
    <property type="molecule type" value="Genomic_DNA"/>
</dbReference>
<dbReference type="OrthoDB" id="197869at2"/>
<evidence type="ECO:0000259" key="2">
    <source>
        <dbReference type="Pfam" id="PF13609"/>
    </source>
</evidence>
<feature type="chain" id="PRO_5015710066" description="Porin domain-containing protein" evidence="1">
    <location>
        <begin position="21"/>
        <end position="351"/>
    </location>
</feature>
<dbReference type="InterPro" id="IPR033900">
    <property type="entry name" value="Gram_neg_porin_domain"/>
</dbReference>
<gene>
    <name evidence="3" type="ORF">C9J01_04730</name>
</gene>
<evidence type="ECO:0000256" key="1">
    <source>
        <dbReference type="SAM" id="SignalP"/>
    </source>
</evidence>
<reference evidence="3 4" key="1">
    <citation type="submission" date="2018-03" db="EMBL/GenBank/DDBJ databases">
        <title>Whole genome sequencing of Histamine producing bacteria.</title>
        <authorList>
            <person name="Butler K."/>
        </authorList>
    </citation>
    <scope>NUCLEOTIDE SEQUENCE [LARGE SCALE GENOMIC DNA]</scope>
    <source>
        <strain evidence="3 4">DSM 19138</strain>
    </source>
</reference>
<dbReference type="Proteomes" id="UP000241346">
    <property type="component" value="Unassembled WGS sequence"/>
</dbReference>
<feature type="domain" description="Porin" evidence="2">
    <location>
        <begin position="17"/>
        <end position="308"/>
    </location>
</feature>
<proteinExistence type="predicted"/>
<organism evidence="3 4">
    <name type="scientific">Photobacterium rosenbergii</name>
    <dbReference type="NCBI Taxonomy" id="294936"/>
    <lineage>
        <taxon>Bacteria</taxon>
        <taxon>Pseudomonadati</taxon>
        <taxon>Pseudomonadota</taxon>
        <taxon>Gammaproteobacteria</taxon>
        <taxon>Vibrionales</taxon>
        <taxon>Vibrionaceae</taxon>
        <taxon>Photobacterium</taxon>
    </lineage>
</organism>
<keyword evidence="1" id="KW-0732">Signal</keyword>
<dbReference type="InterPro" id="IPR023614">
    <property type="entry name" value="Porin_dom_sf"/>
</dbReference>